<dbReference type="InterPro" id="IPR001611">
    <property type="entry name" value="Leu-rich_rpt"/>
</dbReference>
<dbReference type="InterPro" id="IPR051341">
    <property type="entry name" value="Zyg-11_UBL_adapter"/>
</dbReference>
<dbReference type="PANTHER" id="PTHR12904:SF23">
    <property type="entry name" value="PROTEIN ZER-1 HOMOLOG"/>
    <property type="match status" value="1"/>
</dbReference>
<dbReference type="InterPro" id="IPR032675">
    <property type="entry name" value="LRR_dom_sf"/>
</dbReference>
<dbReference type="Gene3D" id="3.80.10.10">
    <property type="entry name" value="Ribonuclease Inhibitor"/>
    <property type="match status" value="4"/>
</dbReference>
<sequence>MENELVELCLQAACESRDSVEKWRRQRRSLEHLPSQLADSLLRRLVSRRLLFPSLLEVFKNSVEEIDLRGDNSVDAEWFAYIGAFRHLRSLNVSDCRRLSSSALWAVAGMTSLRELDLSRCSKVNDAGIRHLLSVTTLEKLCISETGVSAKGVMLLSSLGNLSTLDLGGLPVTDLALKSLQVLTKLHYLDLWGSKLSDNGAALLHMFPKLSFLNLAWTSVTKLPILLSLECLNMSKCTINSLLEGYNGRAPLGKLTVSGATFGEEVADFHYIETTFLTFLDVSKSSLHDFSFLSHLNALEHLDLSSTVIGDDSLELIAGIGVNLKYLNLSDTKVSSAGVGSLTGHVPNLEVLSISHTSVDDDTISYIGMMPSMKVVDLSNNNIKGVIYQAEPEPEPEPDLEHEHERDSVLSLSALQSLRHLERLNLADTQVMDAALYPLTSFPELSHLSLKSASLTDISLNYMSSISKLTNLSIHDGVLTNSGLNSFIAPATLRMVDLRGCWLLTEDAILSFSKTHPQIEVWHDLVHISRSNQIVSGTAPSSRSTLKTSQVKKKHESIPMLECFLDQRLKYGREELLSMRYSSVFLAAPIDGDIGIWNTI</sequence>
<dbReference type="Proteomes" id="UP001457282">
    <property type="component" value="Unassembled WGS sequence"/>
</dbReference>
<comment type="caution">
    <text evidence="1">The sequence shown here is derived from an EMBL/GenBank/DDBJ whole genome shotgun (WGS) entry which is preliminary data.</text>
</comment>
<dbReference type="InterPro" id="IPR006553">
    <property type="entry name" value="Leu-rich_rpt_Cys-con_subtyp"/>
</dbReference>
<dbReference type="SUPFAM" id="SSF52058">
    <property type="entry name" value="L domain-like"/>
    <property type="match status" value="1"/>
</dbReference>
<dbReference type="Pfam" id="PF13516">
    <property type="entry name" value="LRR_6"/>
    <property type="match status" value="2"/>
</dbReference>
<accession>A0AAW1WTJ9</accession>
<evidence type="ECO:0000313" key="2">
    <source>
        <dbReference type="Proteomes" id="UP001457282"/>
    </source>
</evidence>
<dbReference type="EMBL" id="JBEDUW010000005">
    <property type="protein sequence ID" value="KAK9926996.1"/>
    <property type="molecule type" value="Genomic_DNA"/>
</dbReference>
<evidence type="ECO:0000313" key="1">
    <source>
        <dbReference type="EMBL" id="KAK9926996.1"/>
    </source>
</evidence>
<dbReference type="AlphaFoldDB" id="A0AAW1WTJ9"/>
<dbReference type="SUPFAM" id="SSF52047">
    <property type="entry name" value="RNI-like"/>
    <property type="match status" value="1"/>
</dbReference>
<organism evidence="1 2">
    <name type="scientific">Rubus argutus</name>
    <name type="common">Southern blackberry</name>
    <dbReference type="NCBI Taxonomy" id="59490"/>
    <lineage>
        <taxon>Eukaryota</taxon>
        <taxon>Viridiplantae</taxon>
        <taxon>Streptophyta</taxon>
        <taxon>Embryophyta</taxon>
        <taxon>Tracheophyta</taxon>
        <taxon>Spermatophyta</taxon>
        <taxon>Magnoliopsida</taxon>
        <taxon>eudicotyledons</taxon>
        <taxon>Gunneridae</taxon>
        <taxon>Pentapetalae</taxon>
        <taxon>rosids</taxon>
        <taxon>fabids</taxon>
        <taxon>Rosales</taxon>
        <taxon>Rosaceae</taxon>
        <taxon>Rosoideae</taxon>
        <taxon>Rosoideae incertae sedis</taxon>
        <taxon>Rubus</taxon>
    </lineage>
</organism>
<reference evidence="1 2" key="1">
    <citation type="journal article" date="2023" name="G3 (Bethesda)">
        <title>A chromosome-length genome assembly and annotation of blackberry (Rubus argutus, cv. 'Hillquist').</title>
        <authorList>
            <person name="Bruna T."/>
            <person name="Aryal R."/>
            <person name="Dudchenko O."/>
            <person name="Sargent D.J."/>
            <person name="Mead D."/>
            <person name="Buti M."/>
            <person name="Cavallini A."/>
            <person name="Hytonen T."/>
            <person name="Andres J."/>
            <person name="Pham M."/>
            <person name="Weisz D."/>
            <person name="Mascagni F."/>
            <person name="Usai G."/>
            <person name="Natali L."/>
            <person name="Bassil N."/>
            <person name="Fernandez G.E."/>
            <person name="Lomsadze A."/>
            <person name="Armour M."/>
            <person name="Olukolu B."/>
            <person name="Poorten T."/>
            <person name="Britton C."/>
            <person name="Davik J."/>
            <person name="Ashrafi H."/>
            <person name="Aiden E.L."/>
            <person name="Borodovsky M."/>
            <person name="Worthington M."/>
        </authorList>
    </citation>
    <scope>NUCLEOTIDE SEQUENCE [LARGE SCALE GENOMIC DNA]</scope>
    <source>
        <strain evidence="1">PI 553951</strain>
    </source>
</reference>
<keyword evidence="2" id="KW-1185">Reference proteome</keyword>
<protein>
    <submittedName>
        <fullName evidence="1">Uncharacterized protein</fullName>
    </submittedName>
</protein>
<gene>
    <name evidence="1" type="ORF">M0R45_024201</name>
</gene>
<dbReference type="SMART" id="SM00367">
    <property type="entry name" value="LRR_CC"/>
    <property type="match status" value="6"/>
</dbReference>
<proteinExistence type="predicted"/>
<dbReference type="PANTHER" id="PTHR12904">
    <property type="match status" value="1"/>
</dbReference>
<name>A0AAW1WTJ9_RUBAR</name>